<dbReference type="GO" id="GO:0020037">
    <property type="term" value="F:heme binding"/>
    <property type="evidence" value="ECO:0007669"/>
    <property type="project" value="InterPro"/>
</dbReference>
<accession>A0A291FAU2</accession>
<evidence type="ECO:0000256" key="6">
    <source>
        <dbReference type="ARBA" id="ARBA00023059"/>
    </source>
</evidence>
<dbReference type="PANTHER" id="PTHR47950:SF44">
    <property type="entry name" value="CYTOCHROME P450, FAMILY 76, SUBFAMILY C, POLYPEPTIDE 5-RELATED"/>
    <property type="match status" value="1"/>
</dbReference>
<dbReference type="AlphaFoldDB" id="A0A291FAU2"/>
<dbReference type="GO" id="GO:0016705">
    <property type="term" value="F:oxidoreductase activity, acting on paired donors, with incorporation or reduction of molecular oxygen"/>
    <property type="evidence" value="ECO:0007669"/>
    <property type="project" value="InterPro"/>
</dbReference>
<dbReference type="PANTHER" id="PTHR47950">
    <property type="entry name" value="CYTOCHROME P450, FAMILY 76, SUBFAMILY C, POLYPEPTIDE 5-RELATED"/>
    <property type="match status" value="1"/>
</dbReference>
<evidence type="ECO:0000256" key="3">
    <source>
        <dbReference type="ARBA" id="ARBA00022723"/>
    </source>
</evidence>
<keyword evidence="5 7" id="KW-0408">Iron</keyword>
<evidence type="ECO:0000256" key="8">
    <source>
        <dbReference type="RuleBase" id="RU000461"/>
    </source>
</evidence>
<evidence type="ECO:0000256" key="7">
    <source>
        <dbReference type="PIRSR" id="PIRSR602401-1"/>
    </source>
</evidence>
<dbReference type="GO" id="GO:0005506">
    <property type="term" value="F:iron ion binding"/>
    <property type="evidence" value="ECO:0007669"/>
    <property type="project" value="InterPro"/>
</dbReference>
<dbReference type="UniPathway" id="UPA00842"/>
<dbReference type="EMBL" id="MF448581">
    <property type="protein sequence ID" value="ATG29902.1"/>
    <property type="molecule type" value="mRNA"/>
</dbReference>
<dbReference type="PROSITE" id="PS00086">
    <property type="entry name" value="CYTOCHROME_P450"/>
    <property type="match status" value="1"/>
</dbReference>
<dbReference type="InterPro" id="IPR002401">
    <property type="entry name" value="Cyt_P450_E_grp-I"/>
</dbReference>
<evidence type="ECO:0000256" key="4">
    <source>
        <dbReference type="ARBA" id="ARBA00023002"/>
    </source>
</evidence>
<comment type="cofactor">
    <cofactor evidence="7">
        <name>heme</name>
        <dbReference type="ChEBI" id="CHEBI:30413"/>
    </cofactor>
</comment>
<evidence type="ECO:0000313" key="10">
    <source>
        <dbReference type="EMBL" id="ATG29902.1"/>
    </source>
</evidence>
<feature type="transmembrane region" description="Helical" evidence="9">
    <location>
        <begin position="6"/>
        <end position="26"/>
    </location>
</feature>
<comment type="similarity">
    <text evidence="2 8">Belongs to the cytochrome P450 family.</text>
</comment>
<keyword evidence="9" id="KW-0812">Transmembrane</keyword>
<feature type="binding site" description="axial binding residue" evidence="7">
    <location>
        <position position="442"/>
    </location>
    <ligand>
        <name>heme</name>
        <dbReference type="ChEBI" id="CHEBI:30413"/>
    </ligand>
    <ligandPart>
        <name>Fe</name>
        <dbReference type="ChEBI" id="CHEBI:18248"/>
    </ligandPart>
</feature>
<dbReference type="GO" id="GO:0042617">
    <property type="term" value="P:paclitaxel biosynthetic process"/>
    <property type="evidence" value="ECO:0007669"/>
    <property type="project" value="UniProtKB-UniPathway"/>
</dbReference>
<dbReference type="GO" id="GO:0004497">
    <property type="term" value="F:monooxygenase activity"/>
    <property type="evidence" value="ECO:0007669"/>
    <property type="project" value="UniProtKB-KW"/>
</dbReference>
<evidence type="ECO:0000256" key="2">
    <source>
        <dbReference type="ARBA" id="ARBA00010617"/>
    </source>
</evidence>
<keyword evidence="8" id="KW-0503">Monooxygenase</keyword>
<keyword evidence="7 8" id="KW-0349">Heme</keyword>
<name>A0A291FAU2_TAXCH</name>
<dbReference type="Gene3D" id="1.10.630.10">
    <property type="entry name" value="Cytochrome P450"/>
    <property type="match status" value="1"/>
</dbReference>
<dbReference type="Pfam" id="PF00067">
    <property type="entry name" value="p450"/>
    <property type="match status" value="1"/>
</dbReference>
<proteinExistence type="evidence at transcript level"/>
<evidence type="ECO:0000256" key="9">
    <source>
        <dbReference type="SAM" id="Phobius"/>
    </source>
</evidence>
<dbReference type="SUPFAM" id="SSF48264">
    <property type="entry name" value="Cytochrome P450"/>
    <property type="match status" value="1"/>
</dbReference>
<dbReference type="FunFam" id="1.10.630.10:FF:000007">
    <property type="entry name" value="Cytochrome P450 76C4"/>
    <property type="match status" value="1"/>
</dbReference>
<dbReference type="InterPro" id="IPR017972">
    <property type="entry name" value="Cyt_P450_CS"/>
</dbReference>
<reference evidence="10" key="1">
    <citation type="journal article" date="2017" name="Front. Plant Sci.">
        <title>Transcriptome Assembly and Systematic Identification of Novel Cytochrome P450s in Taxus chinensis.</title>
        <authorList>
            <person name="Liao W."/>
            <person name="Zhao S."/>
            <person name="Zhang M."/>
            <person name="Dong K."/>
            <person name="Chen Y."/>
            <person name="Fu C."/>
            <person name="Yu L."/>
        </authorList>
    </citation>
    <scope>NUCLEOTIDE SEQUENCE</scope>
</reference>
<dbReference type="InterPro" id="IPR001128">
    <property type="entry name" value="Cyt_P450"/>
</dbReference>
<keyword evidence="3 7" id="KW-0479">Metal-binding</keyword>
<comment type="pathway">
    <text evidence="1">Alkaloid biosynthesis; taxol biosynthesis.</text>
</comment>
<dbReference type="PRINTS" id="PR00463">
    <property type="entry name" value="EP450I"/>
</dbReference>
<keyword evidence="6" id="KW-0876">Taxol biosynthesis</keyword>
<dbReference type="CDD" id="cd11073">
    <property type="entry name" value="CYP76-like"/>
    <property type="match status" value="1"/>
</dbReference>
<keyword evidence="9" id="KW-1133">Transmembrane helix</keyword>
<keyword evidence="9" id="KW-0472">Membrane</keyword>
<dbReference type="PRINTS" id="PR00385">
    <property type="entry name" value="P450"/>
</dbReference>
<evidence type="ECO:0000256" key="1">
    <source>
        <dbReference type="ARBA" id="ARBA00005122"/>
    </source>
</evidence>
<evidence type="ECO:0000256" key="5">
    <source>
        <dbReference type="ARBA" id="ARBA00023004"/>
    </source>
</evidence>
<keyword evidence="4 8" id="KW-0560">Oxidoreductase</keyword>
<sequence length="506" mass="57434">MDANSCSLVFYFLLAGIALSYLIFSWKLSSKASKRLPPGPRPLPLIGNILQLGKSPHESLFHLAKLHGPLMTLHLGFRTTIVASSPAMAKHVLKTQDPALSARTVIDAATCLSYCDHSLVWSDCVPRWRTLRRICTTELFSAKRLDALQDLRRVQICNMIRTIYVDSLTASNVDIGHATFLTSLNLLGNMIFSKDMFDRGSEKSHEFKDTIRKMMVVGGKPNLADFFPFLRFLDPQGVRKETIAYFRVMFGIFGEHIEERLHSGINEDSEKDFLDILLESKTETGENLTKLDLTCFFYDLFAAGSETTSTTIEWAMAEIIRNPKIMERVKEELDKIVGRERIAQENDIDNLPYLHAVVKETFRMHPAAPLLIHHRAQSSCEIDGYVIPKDAQVFVNAWAIGRDPITWKDPERFFPERFMESEVEYKGHHFELIPFGSGRRICPGLPLAHQMIHIGVASLIQCFDWCLPNGQNPEDLDMRGDFGITLQKSQHLVATPTPRLPCHVYN</sequence>
<dbReference type="InterPro" id="IPR036396">
    <property type="entry name" value="Cyt_P450_sf"/>
</dbReference>
<protein>
    <submittedName>
        <fullName evidence="10">CYP76AA67</fullName>
    </submittedName>
</protein>
<organism evidence="10">
    <name type="scientific">Taxus chinensis</name>
    <name type="common">Chinese yew</name>
    <name type="synonym">Taxus wallichiana var. chinensis</name>
    <dbReference type="NCBI Taxonomy" id="29808"/>
    <lineage>
        <taxon>Eukaryota</taxon>
        <taxon>Viridiplantae</taxon>
        <taxon>Streptophyta</taxon>
        <taxon>Embryophyta</taxon>
        <taxon>Tracheophyta</taxon>
        <taxon>Spermatophyta</taxon>
        <taxon>Pinopsida</taxon>
        <taxon>Pinidae</taxon>
        <taxon>Conifers II</taxon>
        <taxon>Cupressales</taxon>
        <taxon>Taxaceae</taxon>
        <taxon>Taxus</taxon>
    </lineage>
</organism>